<evidence type="ECO:0000256" key="6">
    <source>
        <dbReference type="ARBA" id="ARBA00022842"/>
    </source>
</evidence>
<dbReference type="UniPathway" id="UPA00064">
    <property type="reaction ID" value="UER00091"/>
</dbReference>
<dbReference type="RefSeq" id="WP_094024334.1">
    <property type="nucleotide sequence ID" value="NZ_NGAF01000001.1"/>
</dbReference>
<feature type="binding site" evidence="10">
    <location>
        <position position="256"/>
    </location>
    <ligand>
        <name>thiamine diphosphate</name>
        <dbReference type="ChEBI" id="CHEBI:58937"/>
    </ligand>
</feature>
<dbReference type="Pfam" id="PF02779">
    <property type="entry name" value="Transket_pyr"/>
    <property type="match status" value="1"/>
</dbReference>
<sequence>MKPSPRGPDPLAALTGPDALAALSDDDLPALAQRLRDRLVETVTGTGGHLGASLGTVELTIALHRVFRSPTDVLVFDTGHQSYAHKLLTGRASTFDTLRQAGGVAGYPNRAESAHDWVENSHASVSLAWADGIAKAFHLRGEHDRRVVAVIGDGALTGGVAWEGLNNLGAGGRPVVVVLNDNGRSYDPTVGALASHLAGLRDGDIASGNLFDALGFSYLGPVDGHDIGALCTALQKAAALAEPVVVHAVTVKGRGFGPAEADEADRMHACGVIDPVTGVPRSQPAPTWTDIVESELADLARDHPEVVALTAAMRLPTGLGEFSRSAPERVFDSGIAEQHLLASAAGLAAAGMHPVVAVYSTFLNRAVDQVLLDIALHELPVTLALDRAGVTGPDGPSHHGMWDLALLTCVPGMRIACPRDPGRIRELLREAVATPGPTTVRYPKATAGEDISPLARMDGMDILYRGPHSPLDILLVAVGPMAGPCLRAAQLLTDSGFGATVVDPRWVWPINPGLPAIAARHRLTVCVEDGIASGGIGTHLMHAVARDNGAAPVRTLGLPTAFIAHASRDSILAEYGLTGEGIAAACTQWLPATERIR</sequence>
<protein>
    <recommendedName>
        <fullName evidence="10">1-deoxy-D-xylulose-5-phosphate synthase</fullName>
        <ecNumber evidence="10">2.2.1.7</ecNumber>
    </recommendedName>
    <alternativeName>
        <fullName evidence="10">1-deoxyxylulose-5-phosphate synthase</fullName>
        <shortName evidence="10">DXP synthase</shortName>
        <shortName evidence="10">DXPS</shortName>
    </alternativeName>
</protein>
<feature type="binding site" evidence="10">
    <location>
        <position position="337"/>
    </location>
    <ligand>
        <name>thiamine diphosphate</name>
        <dbReference type="ChEBI" id="CHEBI:58937"/>
    </ligand>
</feature>
<keyword evidence="6 10" id="KW-0460">Magnesium</keyword>
<dbReference type="CDD" id="cd07033">
    <property type="entry name" value="TPP_PYR_DXS_TK_like"/>
    <property type="match status" value="1"/>
</dbReference>
<dbReference type="FunFam" id="3.40.50.970:FF:000010">
    <property type="entry name" value="1-deoxy-D-xylulose-5-phosphate synthase"/>
    <property type="match status" value="1"/>
</dbReference>
<comment type="pathway">
    <text evidence="1 10">Metabolic intermediate biosynthesis; 1-deoxy-D-xylulose 5-phosphate biosynthesis; 1-deoxy-D-xylulose 5-phosphate from D-glyceraldehyde 3-phosphate and pyruvate: step 1/1.</text>
</comment>
<keyword evidence="5 10" id="KW-0479">Metal-binding</keyword>
<feature type="binding site" evidence="10">
    <location>
        <position position="80"/>
    </location>
    <ligand>
        <name>thiamine diphosphate</name>
        <dbReference type="ChEBI" id="CHEBI:58937"/>
    </ligand>
</feature>
<dbReference type="GO" id="GO:0016114">
    <property type="term" value="P:terpenoid biosynthetic process"/>
    <property type="evidence" value="ECO:0007669"/>
    <property type="project" value="UniProtKB-UniRule"/>
</dbReference>
<feature type="binding site" evidence="10">
    <location>
        <position position="182"/>
    </location>
    <ligand>
        <name>thiamine diphosphate</name>
        <dbReference type="ChEBI" id="CHEBI:58937"/>
    </ligand>
</feature>
<keyword evidence="13" id="KW-1185">Reference proteome</keyword>
<dbReference type="GO" id="GO:0019288">
    <property type="term" value="P:isopentenyl diphosphate biosynthetic process, methylerythritol 4-phosphate pathway"/>
    <property type="evidence" value="ECO:0007669"/>
    <property type="project" value="TreeGrafter"/>
</dbReference>
<keyword evidence="8 10" id="KW-0786">Thiamine pyrophosphate</keyword>
<comment type="catalytic activity">
    <reaction evidence="10">
        <text>D-glyceraldehyde 3-phosphate + pyruvate + H(+) = 1-deoxy-D-xylulose 5-phosphate + CO2</text>
        <dbReference type="Rhea" id="RHEA:12605"/>
        <dbReference type="ChEBI" id="CHEBI:15361"/>
        <dbReference type="ChEBI" id="CHEBI:15378"/>
        <dbReference type="ChEBI" id="CHEBI:16526"/>
        <dbReference type="ChEBI" id="CHEBI:57792"/>
        <dbReference type="ChEBI" id="CHEBI:59776"/>
        <dbReference type="EC" id="2.2.1.7"/>
    </reaction>
</comment>
<comment type="cofactor">
    <cofactor evidence="10">
        <name>thiamine diphosphate</name>
        <dbReference type="ChEBI" id="CHEBI:58937"/>
    </cofactor>
    <text evidence="10">Binds 1 thiamine pyrophosphate per subunit.</text>
</comment>
<dbReference type="GO" id="GO:0030976">
    <property type="term" value="F:thiamine pyrophosphate binding"/>
    <property type="evidence" value="ECO:0007669"/>
    <property type="project" value="UniProtKB-UniRule"/>
</dbReference>
<dbReference type="EMBL" id="NGAF01000001">
    <property type="protein sequence ID" value="OXR47572.1"/>
    <property type="molecule type" value="Genomic_DNA"/>
</dbReference>
<comment type="subunit">
    <text evidence="3 10">Homodimer.</text>
</comment>
<comment type="cofactor">
    <cofactor evidence="10">
        <name>Mg(2+)</name>
        <dbReference type="ChEBI" id="CHEBI:18420"/>
    </cofactor>
    <text evidence="10">Binds 1 Mg(2+) ion per subunit.</text>
</comment>
<dbReference type="InterPro" id="IPR029061">
    <property type="entry name" value="THDP-binding"/>
</dbReference>
<evidence type="ECO:0000256" key="3">
    <source>
        <dbReference type="ARBA" id="ARBA00011738"/>
    </source>
</evidence>
<comment type="function">
    <text evidence="10">Catalyzes the acyloin condensation reaction between C atoms 2 and 3 of pyruvate and glyceraldehyde 3-phosphate to yield 1-deoxy-D-xylulose-5-phosphate (DXP).</text>
</comment>
<evidence type="ECO:0000313" key="13">
    <source>
        <dbReference type="Proteomes" id="UP000215506"/>
    </source>
</evidence>
<accession>A0A231HFB7</accession>
<dbReference type="GO" id="GO:0000287">
    <property type="term" value="F:magnesium ion binding"/>
    <property type="evidence" value="ECO:0007669"/>
    <property type="project" value="UniProtKB-UniRule"/>
</dbReference>
<dbReference type="InterPro" id="IPR033248">
    <property type="entry name" value="Transketolase_C"/>
</dbReference>
<name>A0A231HFB7_9NOCA</name>
<dbReference type="GO" id="GO:0008661">
    <property type="term" value="F:1-deoxy-D-xylulose-5-phosphate synthase activity"/>
    <property type="evidence" value="ECO:0007669"/>
    <property type="project" value="UniProtKB-UniRule"/>
</dbReference>
<keyword evidence="7 10" id="KW-0784">Thiamine biosynthesis</keyword>
<dbReference type="Proteomes" id="UP000215506">
    <property type="component" value="Unassembled WGS sequence"/>
</dbReference>
<evidence type="ECO:0000256" key="7">
    <source>
        <dbReference type="ARBA" id="ARBA00022977"/>
    </source>
</evidence>
<dbReference type="InterPro" id="IPR005475">
    <property type="entry name" value="Transketolase-like_Pyr-bd"/>
</dbReference>
<evidence type="ECO:0000313" key="12">
    <source>
        <dbReference type="EMBL" id="OXR47572.1"/>
    </source>
</evidence>
<evidence type="ECO:0000256" key="2">
    <source>
        <dbReference type="ARBA" id="ARBA00011081"/>
    </source>
</evidence>
<dbReference type="NCBIfam" id="NF003933">
    <property type="entry name" value="PRK05444.2-2"/>
    <property type="match status" value="1"/>
</dbReference>
<dbReference type="Pfam" id="PF02780">
    <property type="entry name" value="Transketolase_C"/>
    <property type="match status" value="1"/>
</dbReference>
<dbReference type="CDD" id="cd02007">
    <property type="entry name" value="TPP_DXS"/>
    <property type="match status" value="1"/>
</dbReference>
<dbReference type="SUPFAM" id="SSF52922">
    <property type="entry name" value="TK C-terminal domain-like"/>
    <property type="match status" value="1"/>
</dbReference>
<evidence type="ECO:0000256" key="8">
    <source>
        <dbReference type="ARBA" id="ARBA00023052"/>
    </source>
</evidence>
<evidence type="ECO:0000256" key="9">
    <source>
        <dbReference type="ARBA" id="ARBA00023229"/>
    </source>
</evidence>
<feature type="binding site" evidence="10">
    <location>
        <begin position="154"/>
        <end position="155"/>
    </location>
    <ligand>
        <name>thiamine diphosphate</name>
        <dbReference type="ChEBI" id="CHEBI:58937"/>
    </ligand>
</feature>
<dbReference type="GO" id="GO:0009228">
    <property type="term" value="P:thiamine biosynthetic process"/>
    <property type="evidence" value="ECO:0007669"/>
    <property type="project" value="UniProtKB-UniRule"/>
</dbReference>
<gene>
    <name evidence="12" type="primary">dxs_1</name>
    <name evidence="10" type="synonym">dxs</name>
    <name evidence="12" type="ORF">B7C42_00697</name>
</gene>
<feature type="binding site" evidence="10">
    <location>
        <position position="153"/>
    </location>
    <ligand>
        <name>Mg(2+)</name>
        <dbReference type="ChEBI" id="CHEBI:18420"/>
    </ligand>
</feature>
<feature type="binding site" evidence="10">
    <location>
        <begin position="121"/>
        <end position="123"/>
    </location>
    <ligand>
        <name>thiamine diphosphate</name>
        <dbReference type="ChEBI" id="CHEBI:58937"/>
    </ligand>
</feature>
<proteinExistence type="inferred from homology"/>
<evidence type="ECO:0000256" key="10">
    <source>
        <dbReference type="HAMAP-Rule" id="MF_00315"/>
    </source>
</evidence>
<evidence type="ECO:0000256" key="1">
    <source>
        <dbReference type="ARBA" id="ARBA00004980"/>
    </source>
</evidence>
<dbReference type="SUPFAM" id="SSF52518">
    <property type="entry name" value="Thiamin diphosphate-binding fold (THDP-binding)"/>
    <property type="match status" value="1"/>
</dbReference>
<dbReference type="HAMAP" id="MF_00315">
    <property type="entry name" value="DXP_synth"/>
    <property type="match status" value="1"/>
</dbReference>
<keyword evidence="4 10" id="KW-0808">Transferase</keyword>
<dbReference type="EC" id="2.2.1.7" evidence="10"/>
<organism evidence="12 13">
    <name type="scientific">Nocardia cerradoensis</name>
    <dbReference type="NCBI Taxonomy" id="85688"/>
    <lineage>
        <taxon>Bacteria</taxon>
        <taxon>Bacillati</taxon>
        <taxon>Actinomycetota</taxon>
        <taxon>Actinomycetes</taxon>
        <taxon>Mycobacteriales</taxon>
        <taxon>Nocardiaceae</taxon>
        <taxon>Nocardia</taxon>
    </lineage>
</organism>
<reference evidence="12 13" key="1">
    <citation type="submission" date="2017-07" db="EMBL/GenBank/DDBJ databases">
        <title>First draft Genome Sequence of Nocardia cerradoensis isolated from human infection.</title>
        <authorList>
            <person name="Carrasco G."/>
        </authorList>
    </citation>
    <scope>NUCLEOTIDE SEQUENCE [LARGE SCALE GENOMIC DNA]</scope>
    <source>
        <strain evidence="12 13">CNM20130759</strain>
    </source>
</reference>
<evidence type="ECO:0000256" key="5">
    <source>
        <dbReference type="ARBA" id="ARBA00022723"/>
    </source>
</evidence>
<dbReference type="InterPro" id="IPR005477">
    <property type="entry name" value="Dxylulose-5-P_synthase"/>
</dbReference>
<dbReference type="Gene3D" id="3.40.50.920">
    <property type="match status" value="1"/>
</dbReference>
<dbReference type="PROSITE" id="PS00801">
    <property type="entry name" value="TRANSKETOLASE_1"/>
    <property type="match status" value="1"/>
</dbReference>
<dbReference type="InterPro" id="IPR009014">
    <property type="entry name" value="Transketo_C/PFOR_II"/>
</dbReference>
<comment type="similarity">
    <text evidence="2 10">Belongs to the transketolase family. DXPS subfamily.</text>
</comment>
<dbReference type="InterPro" id="IPR049557">
    <property type="entry name" value="Transketolase_CS"/>
</dbReference>
<evidence type="ECO:0000256" key="4">
    <source>
        <dbReference type="ARBA" id="ARBA00022679"/>
    </source>
</evidence>
<dbReference type="Gene3D" id="3.40.50.970">
    <property type="match status" value="2"/>
</dbReference>
<dbReference type="GO" id="GO:0005829">
    <property type="term" value="C:cytosol"/>
    <property type="evidence" value="ECO:0007669"/>
    <property type="project" value="TreeGrafter"/>
</dbReference>
<dbReference type="PANTHER" id="PTHR43322">
    <property type="entry name" value="1-D-DEOXYXYLULOSE 5-PHOSPHATE SYNTHASE-RELATED"/>
    <property type="match status" value="1"/>
</dbReference>
<dbReference type="Pfam" id="PF13292">
    <property type="entry name" value="DXP_synthase_N"/>
    <property type="match status" value="2"/>
</dbReference>
<dbReference type="PANTHER" id="PTHR43322:SF5">
    <property type="entry name" value="1-DEOXY-D-XYLULOSE-5-PHOSPHATE SYNTHASE, CHLOROPLASTIC"/>
    <property type="match status" value="1"/>
</dbReference>
<feature type="binding site" evidence="10">
    <location>
        <position position="182"/>
    </location>
    <ligand>
        <name>Mg(2+)</name>
        <dbReference type="ChEBI" id="CHEBI:18420"/>
    </ligand>
</feature>
<comment type="caution">
    <text evidence="12">The sequence shown here is derived from an EMBL/GenBank/DDBJ whole genome shotgun (WGS) entry which is preliminary data.</text>
</comment>
<feature type="domain" description="Transketolase-like pyrimidine-binding" evidence="11">
    <location>
        <begin position="286"/>
        <end position="449"/>
    </location>
</feature>
<dbReference type="AlphaFoldDB" id="A0A231HFB7"/>
<keyword evidence="9 10" id="KW-0414">Isoprene biosynthesis</keyword>
<evidence type="ECO:0000259" key="11">
    <source>
        <dbReference type="SMART" id="SM00861"/>
    </source>
</evidence>
<dbReference type="SMART" id="SM00861">
    <property type="entry name" value="Transket_pyr"/>
    <property type="match status" value="1"/>
</dbReference>